<evidence type="ECO:0000313" key="11">
    <source>
        <dbReference type="EMBL" id="OAY80899.1"/>
    </source>
</evidence>
<comment type="function">
    <text evidence="8">Magnesium transporter that may mediate the influx of magnesium.</text>
</comment>
<sequence>TLGAPAKGRGIGRCELRGAAAAAAGEMAREAAAGAVEMAQGSMKKKAGAGAARSWILLDANGEGTIMDVDKYAIMHRVEIHARDLRILDPLLSYPSTILGRERAIVLNLEVLLIFNPYIKAIITADEVLLRDPTDDNVIPVVEELRRRLPPASGAHQAQGEGKEQHDVEAAEEDGRLSILSLCFAQCESPFEFRALEVALEAICSFLDARTTELETAAYPALDELTSKISSRNLDRVRKLKSAMTRLTARVQKVRDELEQLLDDDDDMADLYLSRKMAGAASPVSGSAASGWYPASPTIASKISRASRASAATLHGNENDVEELEMLLEAYFMQIDGTLNKLTTLREYIDDTEDYINIQLDNHRNQLIQLELFLSSGTVTLSLYSLVAGIFGMNIPYSWNQNHAYVYKWVVIVGGLGCALFFVLIIAYARYKGLVGS</sequence>
<evidence type="ECO:0000256" key="2">
    <source>
        <dbReference type="ARBA" id="ARBA00007535"/>
    </source>
</evidence>
<dbReference type="SUPFAM" id="SSF144083">
    <property type="entry name" value="Magnesium transport protein CorA, transmembrane region"/>
    <property type="match status" value="1"/>
</dbReference>
<keyword evidence="8" id="KW-0460">Magnesium</keyword>
<evidence type="ECO:0000256" key="9">
    <source>
        <dbReference type="SAM" id="Coils"/>
    </source>
</evidence>
<keyword evidence="4 8" id="KW-0812">Transmembrane</keyword>
<feature type="transmembrane region" description="Helical" evidence="8">
    <location>
        <begin position="405"/>
        <end position="429"/>
    </location>
</feature>
<dbReference type="EMBL" id="LSRQ01000777">
    <property type="protein sequence ID" value="OAY80899.1"/>
    <property type="molecule type" value="Genomic_DNA"/>
</dbReference>
<evidence type="ECO:0000256" key="4">
    <source>
        <dbReference type="ARBA" id="ARBA00022692"/>
    </source>
</evidence>
<evidence type="ECO:0000313" key="12">
    <source>
        <dbReference type="Proteomes" id="UP000092600"/>
    </source>
</evidence>
<dbReference type="InterPro" id="IPR039204">
    <property type="entry name" value="MRS2-like"/>
</dbReference>
<gene>
    <name evidence="11" type="ORF">ACMD2_01046</name>
</gene>
<feature type="region of interest" description="Disordered" evidence="10">
    <location>
        <begin position="150"/>
        <end position="170"/>
    </location>
</feature>
<feature type="compositionally biased region" description="Basic and acidic residues" evidence="10">
    <location>
        <begin position="161"/>
        <end position="170"/>
    </location>
</feature>
<comment type="similarity">
    <text evidence="2 8">Belongs to the CorA metal ion transporter (MIT) (TC 1.A.35.5) family.</text>
</comment>
<protein>
    <recommendedName>
        <fullName evidence="8">Magnesium transporter</fullName>
    </recommendedName>
</protein>
<comment type="caution">
    <text evidence="11">The sequence shown here is derived from an EMBL/GenBank/DDBJ whole genome shotgun (WGS) entry which is preliminary data.</text>
</comment>
<comment type="subcellular location">
    <subcellularLocation>
        <location evidence="1 8">Membrane</location>
        <topology evidence="1 8">Multi-pass membrane protein</topology>
    </subcellularLocation>
</comment>
<proteinExistence type="inferred from homology"/>
<dbReference type="FunFam" id="2.40.128.330:FF:000001">
    <property type="entry name" value="Magnesium transporter MRS2-1"/>
    <property type="match status" value="1"/>
</dbReference>
<keyword evidence="6 8" id="KW-0406">Ion transport</keyword>
<keyword evidence="5 8" id="KW-1133">Transmembrane helix</keyword>
<keyword evidence="3 8" id="KW-0813">Transport</keyword>
<organism evidence="11 12">
    <name type="scientific">Ananas comosus</name>
    <name type="common">Pineapple</name>
    <name type="synonym">Ananas ananas</name>
    <dbReference type="NCBI Taxonomy" id="4615"/>
    <lineage>
        <taxon>Eukaryota</taxon>
        <taxon>Viridiplantae</taxon>
        <taxon>Streptophyta</taxon>
        <taxon>Embryophyta</taxon>
        <taxon>Tracheophyta</taxon>
        <taxon>Spermatophyta</taxon>
        <taxon>Magnoliopsida</taxon>
        <taxon>Liliopsida</taxon>
        <taxon>Poales</taxon>
        <taxon>Bromeliaceae</taxon>
        <taxon>Bromelioideae</taxon>
        <taxon>Ananas</taxon>
    </lineage>
</organism>
<feature type="transmembrane region" description="Helical" evidence="8">
    <location>
        <begin position="372"/>
        <end position="393"/>
    </location>
</feature>
<dbReference type="InterPro" id="IPR045863">
    <property type="entry name" value="CorA_TM1_TM2"/>
</dbReference>
<evidence type="ECO:0000256" key="3">
    <source>
        <dbReference type="ARBA" id="ARBA00022448"/>
    </source>
</evidence>
<dbReference type="Proteomes" id="UP000092600">
    <property type="component" value="Unassembled WGS sequence"/>
</dbReference>
<dbReference type="PANTHER" id="PTHR13890:SF31">
    <property type="entry name" value="MAGNESIUM TRANSPORTER MRS2-2-RELATED"/>
    <property type="match status" value="1"/>
</dbReference>
<feature type="coiled-coil region" evidence="9">
    <location>
        <begin position="237"/>
        <end position="264"/>
    </location>
</feature>
<dbReference type="Gene3D" id="1.20.58.340">
    <property type="entry name" value="Magnesium transport protein CorA, transmembrane region"/>
    <property type="match status" value="1"/>
</dbReference>
<name>A0A199VV40_ANACO</name>
<dbReference type="GO" id="GO:0015095">
    <property type="term" value="F:magnesium ion transmembrane transporter activity"/>
    <property type="evidence" value="ECO:0007669"/>
    <property type="project" value="TreeGrafter"/>
</dbReference>
<evidence type="ECO:0000256" key="6">
    <source>
        <dbReference type="ARBA" id="ARBA00023065"/>
    </source>
</evidence>
<accession>A0A199VV40</accession>
<dbReference type="AlphaFoldDB" id="A0A199VV40"/>
<evidence type="ECO:0000256" key="10">
    <source>
        <dbReference type="SAM" id="MobiDB-lite"/>
    </source>
</evidence>
<keyword evidence="9" id="KW-0175">Coiled coil</keyword>
<dbReference type="Pfam" id="PF22099">
    <property type="entry name" value="MRS2-like"/>
    <property type="match status" value="2"/>
</dbReference>
<reference evidence="11 12" key="1">
    <citation type="journal article" date="2016" name="DNA Res.">
        <title>The draft genome of MD-2 pineapple using hybrid error correction of long reads.</title>
        <authorList>
            <person name="Redwan R.M."/>
            <person name="Saidin A."/>
            <person name="Kumar S.V."/>
        </authorList>
    </citation>
    <scope>NUCLEOTIDE SEQUENCE [LARGE SCALE GENOMIC DNA]</scope>
    <source>
        <strain evidence="12">cv. MD2</strain>
        <tissue evidence="11">Leaf</tissue>
    </source>
</reference>
<dbReference type="CDD" id="cd12823">
    <property type="entry name" value="Mrs2_Mfm1p-like"/>
    <property type="match status" value="1"/>
</dbReference>
<feature type="non-terminal residue" evidence="11">
    <location>
        <position position="1"/>
    </location>
</feature>
<dbReference type="Gene3D" id="2.40.128.330">
    <property type="match status" value="1"/>
</dbReference>
<evidence type="ECO:0000256" key="7">
    <source>
        <dbReference type="ARBA" id="ARBA00023136"/>
    </source>
</evidence>
<dbReference type="GO" id="GO:0016020">
    <property type="term" value="C:membrane"/>
    <property type="evidence" value="ECO:0007669"/>
    <property type="project" value="UniProtKB-SubCell"/>
</dbReference>
<dbReference type="PANTHER" id="PTHR13890">
    <property type="entry name" value="RNA SPLICING PROTEIN MRS2, MITOCHONDRIAL"/>
    <property type="match status" value="1"/>
</dbReference>
<keyword evidence="7 8" id="KW-0472">Membrane</keyword>
<evidence type="ECO:0000256" key="8">
    <source>
        <dbReference type="RuleBase" id="RU366041"/>
    </source>
</evidence>
<evidence type="ECO:0000256" key="1">
    <source>
        <dbReference type="ARBA" id="ARBA00004141"/>
    </source>
</evidence>
<evidence type="ECO:0000256" key="5">
    <source>
        <dbReference type="ARBA" id="ARBA00022989"/>
    </source>
</evidence>